<dbReference type="EMBL" id="EZ424451">
    <property type="protein sequence ID" value="ADD20727.1"/>
    <property type="molecule type" value="mRNA"/>
</dbReference>
<reference evidence="3" key="5">
    <citation type="submission" date="2016-07" db="UniProtKB">
        <authorList>
            <consortium name="VectorBase"/>
        </authorList>
    </citation>
    <scope>IDENTIFICATION</scope>
    <source>
        <strain evidence="3">Yale</strain>
    </source>
</reference>
<protein>
    <submittedName>
        <fullName evidence="2 3">Hypothetical secreted peptide</fullName>
    </submittedName>
</protein>
<keyword evidence="1" id="KW-0732">Signal</keyword>
<organism evidence="2">
    <name type="scientific">Glossina morsitans morsitans</name>
    <name type="common">Savannah tsetse fly</name>
    <dbReference type="NCBI Taxonomy" id="37546"/>
    <lineage>
        <taxon>Eukaryota</taxon>
        <taxon>Metazoa</taxon>
        <taxon>Ecdysozoa</taxon>
        <taxon>Arthropoda</taxon>
        <taxon>Hexapoda</taxon>
        <taxon>Insecta</taxon>
        <taxon>Pterygota</taxon>
        <taxon>Neoptera</taxon>
        <taxon>Endopterygota</taxon>
        <taxon>Diptera</taxon>
        <taxon>Brachycera</taxon>
        <taxon>Muscomorpha</taxon>
        <taxon>Hippoboscoidea</taxon>
        <taxon>Glossinidae</taxon>
        <taxon>Glossina</taxon>
    </lineage>
</organism>
<accession>D3TSP9</accession>
<evidence type="ECO:0000313" key="2">
    <source>
        <dbReference type="EMBL" id="ADD20727.1"/>
    </source>
</evidence>
<reference evidence="2" key="2">
    <citation type="submission" date="2010-01" db="EMBL/GenBank/DDBJ databases">
        <authorList>
            <consortium name="International Glossina Genome Initiative"/>
            <person name="da Silva J."/>
            <person name="Ribeiro J.M.C."/>
            <person name="Abbeele J.V."/>
            <person name="Attardo G."/>
            <person name="Hao Z."/>
            <person name="Haines L.R."/>
            <person name="Soares M.B."/>
            <person name="Berriman M."/>
            <person name="Aksoy S."/>
            <person name="Lehane M.J."/>
        </authorList>
    </citation>
    <scope>NUCLEOTIDE SEQUENCE</scope>
    <source>
        <tissue evidence="2">Salivary gland</tissue>
    </source>
</reference>
<dbReference type="VEuPathDB" id="VectorBase:GMOY012250"/>
<reference evidence="3 4" key="4">
    <citation type="submission" date="2014-03" db="EMBL/GenBank/DDBJ databases">
        <title>Genome Sequence of the Tsetse Fly (Glossina morsitans): Vector of African Trypanosomiasis.</title>
        <authorList>
            <consortium name="International Glossina Genome Initiative W.H.O."/>
            <person name="Lawson D."/>
        </authorList>
    </citation>
    <scope>NUCLEOTIDE SEQUENCE [LARGE SCALE GENOMIC DNA]</scope>
    <source>
        <strain evidence="3 4">Yale</strain>
    </source>
</reference>
<dbReference type="EMBL" id="CCAG010010500">
    <property type="status" value="NOT_ANNOTATED_CDS"/>
    <property type="molecule type" value="Genomic_DNA"/>
</dbReference>
<reference evidence="2" key="1">
    <citation type="journal article" date="2010" name="BMC Genomics">
        <title>An insight into the sialome of Glossina morsitans morsitans.</title>
        <authorList>
            <person name="Alves-Silva J."/>
            <person name="Ribeiro J.M."/>
            <person name="Van Den Abbeele J."/>
            <person name="Attardo G."/>
            <person name="Hao Z."/>
            <person name="Haines L.R."/>
            <person name="Soares M.B."/>
            <person name="Berriman M."/>
            <person name="Aksoy S."/>
            <person name="Lehane M.J."/>
        </authorList>
    </citation>
    <scope>NUCLEOTIDE SEQUENCE</scope>
    <source>
        <tissue evidence="2">Salivary gland</tissue>
    </source>
</reference>
<name>D3TSP9_GLOMM</name>
<reference evidence="3" key="3">
    <citation type="submission" date="2014-03" db="EMBL/GenBank/DDBJ databases">
        <title>Genome Sequence of the Tsetse Fly (Glossina morsitans): Vector of African Trypanosomiasis.</title>
        <authorList>
            <person name="Lawson D."/>
        </authorList>
    </citation>
    <scope>NUCLEOTIDE SEQUENCE [LARGE SCALE GENOMIC DNA]</scope>
    <source>
        <strain evidence="3">Yale</strain>
    </source>
</reference>
<feature type="signal peptide" evidence="1">
    <location>
        <begin position="1"/>
        <end position="21"/>
    </location>
</feature>
<evidence type="ECO:0000313" key="4">
    <source>
        <dbReference type="Proteomes" id="UP000092444"/>
    </source>
</evidence>
<dbReference type="Proteomes" id="UP000092444">
    <property type="component" value="Unassembled WGS sequence"/>
</dbReference>
<sequence>MLTYLCCSVWSVVALLDCCKAISVSLDGPINRDWILGFPLMSLKQNFQKIFR</sequence>
<evidence type="ECO:0000256" key="1">
    <source>
        <dbReference type="SAM" id="SignalP"/>
    </source>
</evidence>
<reference evidence="3" key="6">
    <citation type="submission" date="2020-05" db="UniProtKB">
        <authorList>
            <consortium name="EnsemblMetazoa"/>
        </authorList>
    </citation>
    <scope>IDENTIFICATION</scope>
    <source>
        <strain evidence="3">Yale</strain>
    </source>
</reference>
<proteinExistence type="evidence at transcript level"/>
<dbReference type="AlphaFoldDB" id="D3TSP9"/>
<evidence type="ECO:0000313" key="3">
    <source>
        <dbReference type="EnsemblMetazoa" id="GMOY012250-PA"/>
    </source>
</evidence>
<keyword evidence="4" id="KW-1185">Reference proteome</keyword>
<dbReference type="EnsemblMetazoa" id="GMOY012250-RA">
    <property type="protein sequence ID" value="GMOY012250-PA"/>
    <property type="gene ID" value="GMOY012250"/>
</dbReference>
<feature type="chain" id="PRO_5014569845" evidence="1">
    <location>
        <begin position="22"/>
        <end position="52"/>
    </location>
</feature>